<dbReference type="Proteomes" id="UP000094472">
    <property type="component" value="Unassembled WGS sequence"/>
</dbReference>
<keyword evidence="4" id="KW-1278">Translocase</keyword>
<protein>
    <submittedName>
        <fullName evidence="11">NADH-quinone oxidoreductase</fullName>
    </submittedName>
</protein>
<evidence type="ECO:0000256" key="3">
    <source>
        <dbReference type="ARBA" id="ARBA00022723"/>
    </source>
</evidence>
<dbReference type="InterPro" id="IPR041921">
    <property type="entry name" value="NuoE_N"/>
</dbReference>
<comment type="caution">
    <text evidence="11">The sequence shown here is derived from an EMBL/GenBank/DDBJ whole genome shotgun (WGS) entry which is preliminary data.</text>
</comment>
<dbReference type="AlphaFoldDB" id="A0A1E3VPJ7"/>
<dbReference type="InterPro" id="IPR002023">
    <property type="entry name" value="NuoE-like"/>
</dbReference>
<sequence>MSVRRLAAEQPEGFAFTPENLEWAKAQIKQYPEGRQASAVLSLLWRAQEQMGGWIPEPALRYVADMLNMAYIRVYEIVTFYTMFNLAPVGRHYVQVCGTTPCMLRGAEDIKDVCRKAIGPKDTVSEDGLFSWTEVECLGACVNAPMAQINKYYYEDLTPENFESILKRLRAGEDVEPGPQNGRQTSAPLGGPNTLTDPALYTNDSSGAEPGSAGAVLIDASAKRPGAAANVREAGVPKPPLDKSRKPKAR</sequence>
<keyword evidence="5" id="KW-0408">Iron</keyword>
<dbReference type="InterPro" id="IPR036249">
    <property type="entry name" value="Thioredoxin-like_sf"/>
</dbReference>
<proteinExistence type="inferred from homology"/>
<dbReference type="PANTHER" id="PTHR10371:SF3">
    <property type="entry name" value="NADH DEHYDROGENASE [UBIQUINONE] FLAVOPROTEIN 2, MITOCHONDRIAL"/>
    <property type="match status" value="1"/>
</dbReference>
<dbReference type="NCBIfam" id="TIGR01958">
    <property type="entry name" value="nuoE_fam"/>
    <property type="match status" value="1"/>
</dbReference>
<keyword evidence="7" id="KW-0520">NAD</keyword>
<dbReference type="GO" id="GO:1902494">
    <property type="term" value="C:catalytic complex"/>
    <property type="evidence" value="ECO:0007669"/>
    <property type="project" value="UniProtKB-ARBA"/>
</dbReference>
<comment type="catalytic activity">
    <reaction evidence="9">
        <text>a quinone + NADH + 5 H(+)(in) = a quinol + NAD(+) + 4 H(+)(out)</text>
        <dbReference type="Rhea" id="RHEA:57888"/>
        <dbReference type="ChEBI" id="CHEBI:15378"/>
        <dbReference type="ChEBI" id="CHEBI:24646"/>
        <dbReference type="ChEBI" id="CHEBI:57540"/>
        <dbReference type="ChEBI" id="CHEBI:57945"/>
        <dbReference type="ChEBI" id="CHEBI:132124"/>
    </reaction>
</comment>
<dbReference type="PANTHER" id="PTHR10371">
    <property type="entry name" value="NADH DEHYDROGENASE UBIQUINONE FLAVOPROTEIN 2, MITOCHONDRIAL"/>
    <property type="match status" value="1"/>
</dbReference>
<dbReference type="STRING" id="1774969.AUC69_02570"/>
<dbReference type="EMBL" id="LPWF01000034">
    <property type="protein sequence ID" value="ODR95412.1"/>
    <property type="molecule type" value="Genomic_DNA"/>
</dbReference>
<dbReference type="NCBIfam" id="NF005724">
    <property type="entry name" value="PRK07539.1-4"/>
    <property type="match status" value="1"/>
</dbReference>
<keyword evidence="3" id="KW-0479">Metal-binding</keyword>
<dbReference type="GO" id="GO:0031090">
    <property type="term" value="C:organelle membrane"/>
    <property type="evidence" value="ECO:0007669"/>
    <property type="project" value="UniProtKB-ARBA"/>
</dbReference>
<dbReference type="GO" id="GO:0022890">
    <property type="term" value="F:inorganic cation transmembrane transporter activity"/>
    <property type="evidence" value="ECO:0007669"/>
    <property type="project" value="UniProtKB-ARBA"/>
</dbReference>
<evidence type="ECO:0000256" key="9">
    <source>
        <dbReference type="ARBA" id="ARBA00047712"/>
    </source>
</evidence>
<evidence type="ECO:0000313" key="12">
    <source>
        <dbReference type="Proteomes" id="UP000094472"/>
    </source>
</evidence>
<dbReference type="GO" id="GO:0098796">
    <property type="term" value="C:membrane protein complex"/>
    <property type="evidence" value="ECO:0007669"/>
    <property type="project" value="UniProtKB-ARBA"/>
</dbReference>
<dbReference type="SUPFAM" id="SSF52833">
    <property type="entry name" value="Thioredoxin-like"/>
    <property type="match status" value="1"/>
</dbReference>
<evidence type="ECO:0000313" key="11">
    <source>
        <dbReference type="EMBL" id="ODR95412.1"/>
    </source>
</evidence>
<dbReference type="RefSeq" id="WP_069442674.1">
    <property type="nucleotide sequence ID" value="NZ_LPWF01000034.1"/>
</dbReference>
<evidence type="ECO:0000256" key="7">
    <source>
        <dbReference type="ARBA" id="ARBA00023027"/>
    </source>
</evidence>
<evidence type="ECO:0000256" key="8">
    <source>
        <dbReference type="ARBA" id="ARBA00034078"/>
    </source>
</evidence>
<evidence type="ECO:0000256" key="2">
    <source>
        <dbReference type="ARBA" id="ARBA00022714"/>
    </source>
</evidence>
<dbReference type="FunFam" id="3.40.30.10:FF:000022">
    <property type="entry name" value="NADH dehydrogenase flavoprotein 2, mitochondrial"/>
    <property type="match status" value="1"/>
</dbReference>
<dbReference type="Gene3D" id="1.10.10.1590">
    <property type="entry name" value="NADH-quinone oxidoreductase subunit E"/>
    <property type="match status" value="1"/>
</dbReference>
<dbReference type="GO" id="GO:0022804">
    <property type="term" value="F:active transmembrane transporter activity"/>
    <property type="evidence" value="ECO:0007669"/>
    <property type="project" value="UniProtKB-ARBA"/>
</dbReference>
<dbReference type="OrthoDB" id="9807941at2"/>
<dbReference type="InterPro" id="IPR042128">
    <property type="entry name" value="NuoE_dom"/>
</dbReference>
<dbReference type="CDD" id="cd03064">
    <property type="entry name" value="TRX_Fd_NuoE"/>
    <property type="match status" value="1"/>
</dbReference>
<dbReference type="Pfam" id="PF01257">
    <property type="entry name" value="2Fe-2S_thioredx"/>
    <property type="match status" value="1"/>
</dbReference>
<name>A0A1E3VPJ7_9HYPH</name>
<dbReference type="GO" id="GO:0046872">
    <property type="term" value="F:metal ion binding"/>
    <property type="evidence" value="ECO:0007669"/>
    <property type="project" value="UniProtKB-KW"/>
</dbReference>
<gene>
    <name evidence="11" type="ORF">AUC69_02570</name>
</gene>
<dbReference type="FunFam" id="1.10.10.1590:FF:000001">
    <property type="entry name" value="NADH-quinone oxidoreductase subunit E"/>
    <property type="match status" value="1"/>
</dbReference>
<reference evidence="11 12" key="1">
    <citation type="journal article" date="2016" name="Environ. Microbiol.">
        <title>New Methyloceanibacter diversity from North Sea sediments includes methanotroph containing solely the soluble methane monooxygenase.</title>
        <authorList>
            <person name="Vekeman B."/>
            <person name="Kerckhof F.M."/>
            <person name="Cremers G."/>
            <person name="de Vos P."/>
            <person name="Vandamme P."/>
            <person name="Boon N."/>
            <person name="Op den Camp H.J."/>
            <person name="Heylen K."/>
        </authorList>
    </citation>
    <scope>NUCLEOTIDE SEQUENCE [LARGE SCALE GENOMIC DNA]</scope>
    <source>
        <strain evidence="11 12">R-67175</strain>
    </source>
</reference>
<organism evidence="11 12">
    <name type="scientific">Methyloceanibacter superfactus</name>
    <dbReference type="NCBI Taxonomy" id="1774969"/>
    <lineage>
        <taxon>Bacteria</taxon>
        <taxon>Pseudomonadati</taxon>
        <taxon>Pseudomonadota</taxon>
        <taxon>Alphaproteobacteria</taxon>
        <taxon>Hyphomicrobiales</taxon>
        <taxon>Hyphomicrobiaceae</taxon>
        <taxon>Methyloceanibacter</taxon>
    </lineage>
</organism>
<evidence type="ECO:0000256" key="1">
    <source>
        <dbReference type="ARBA" id="ARBA00010643"/>
    </source>
</evidence>
<dbReference type="GO" id="GO:0003954">
    <property type="term" value="F:NADH dehydrogenase activity"/>
    <property type="evidence" value="ECO:0007669"/>
    <property type="project" value="TreeGrafter"/>
</dbReference>
<keyword evidence="2" id="KW-0001">2Fe-2S</keyword>
<evidence type="ECO:0000256" key="6">
    <source>
        <dbReference type="ARBA" id="ARBA00023014"/>
    </source>
</evidence>
<dbReference type="PROSITE" id="PS01099">
    <property type="entry name" value="COMPLEX1_24K"/>
    <property type="match status" value="1"/>
</dbReference>
<feature type="region of interest" description="Disordered" evidence="10">
    <location>
        <begin position="173"/>
        <end position="250"/>
    </location>
</feature>
<dbReference type="GO" id="GO:0008324">
    <property type="term" value="F:monoatomic cation transmembrane transporter activity"/>
    <property type="evidence" value="ECO:0007669"/>
    <property type="project" value="UniProtKB-ARBA"/>
</dbReference>
<comment type="similarity">
    <text evidence="1">Belongs to the complex I 24 kDa subunit family.</text>
</comment>
<dbReference type="GO" id="GO:0098662">
    <property type="term" value="P:inorganic cation transmembrane transport"/>
    <property type="evidence" value="ECO:0007669"/>
    <property type="project" value="UniProtKB-ARBA"/>
</dbReference>
<evidence type="ECO:0000256" key="4">
    <source>
        <dbReference type="ARBA" id="ARBA00022967"/>
    </source>
</evidence>
<dbReference type="GO" id="GO:0031967">
    <property type="term" value="C:organelle envelope"/>
    <property type="evidence" value="ECO:0007669"/>
    <property type="project" value="UniProtKB-ARBA"/>
</dbReference>
<keyword evidence="12" id="KW-1185">Reference proteome</keyword>
<comment type="cofactor">
    <cofactor evidence="8">
        <name>[2Fe-2S] cluster</name>
        <dbReference type="ChEBI" id="CHEBI:190135"/>
    </cofactor>
</comment>
<dbReference type="GO" id="GO:0051537">
    <property type="term" value="F:2 iron, 2 sulfur cluster binding"/>
    <property type="evidence" value="ECO:0007669"/>
    <property type="project" value="UniProtKB-KW"/>
</dbReference>
<accession>A0A1E3VPJ7</accession>
<evidence type="ECO:0000256" key="5">
    <source>
        <dbReference type="ARBA" id="ARBA00023004"/>
    </source>
</evidence>
<dbReference type="Gene3D" id="3.40.30.10">
    <property type="entry name" value="Glutaredoxin"/>
    <property type="match status" value="1"/>
</dbReference>
<evidence type="ECO:0000256" key="10">
    <source>
        <dbReference type="SAM" id="MobiDB-lite"/>
    </source>
</evidence>
<keyword evidence="6" id="KW-0411">Iron-sulfur</keyword>